<evidence type="ECO:0000313" key="1">
    <source>
        <dbReference type="EMBL" id="KAL1493360.1"/>
    </source>
</evidence>
<dbReference type="AlphaFoldDB" id="A0ABD1EFX6"/>
<reference evidence="1 2" key="1">
    <citation type="submission" date="2024-05" db="EMBL/GenBank/DDBJ databases">
        <title>Genetic variation in Jamaican populations of the coffee berry borer (Hypothenemus hampei).</title>
        <authorList>
            <person name="Errbii M."/>
            <person name="Myrie A."/>
        </authorList>
    </citation>
    <scope>NUCLEOTIDE SEQUENCE [LARGE SCALE GENOMIC DNA]</scope>
    <source>
        <strain evidence="1">JA-Hopewell-2020-01-JO</strain>
        <tissue evidence="1">Whole body</tissue>
    </source>
</reference>
<name>A0ABD1EFX6_HYPHA</name>
<evidence type="ECO:0008006" key="3">
    <source>
        <dbReference type="Google" id="ProtNLM"/>
    </source>
</evidence>
<proteinExistence type="predicted"/>
<accession>A0ABD1EFX6</accession>
<gene>
    <name evidence="1" type="ORF">ABEB36_011429</name>
</gene>
<sequence length="62" mass="7123">MKIFFYHERNTLSKKFSGGYGYGGHYYSPDVHVVHVDHHYNGGYGYGGYGYGGYGYGGYYDW</sequence>
<dbReference type="Proteomes" id="UP001566132">
    <property type="component" value="Unassembled WGS sequence"/>
</dbReference>
<evidence type="ECO:0000313" key="2">
    <source>
        <dbReference type="Proteomes" id="UP001566132"/>
    </source>
</evidence>
<comment type="caution">
    <text evidence="1">The sequence shown here is derived from an EMBL/GenBank/DDBJ whole genome shotgun (WGS) entry which is preliminary data.</text>
</comment>
<dbReference type="EMBL" id="JBDJPC010000008">
    <property type="protein sequence ID" value="KAL1493360.1"/>
    <property type="molecule type" value="Genomic_DNA"/>
</dbReference>
<protein>
    <recommendedName>
        <fullName evidence="3">Spore coat protein</fullName>
    </recommendedName>
</protein>
<organism evidence="1 2">
    <name type="scientific">Hypothenemus hampei</name>
    <name type="common">Coffee berry borer</name>
    <dbReference type="NCBI Taxonomy" id="57062"/>
    <lineage>
        <taxon>Eukaryota</taxon>
        <taxon>Metazoa</taxon>
        <taxon>Ecdysozoa</taxon>
        <taxon>Arthropoda</taxon>
        <taxon>Hexapoda</taxon>
        <taxon>Insecta</taxon>
        <taxon>Pterygota</taxon>
        <taxon>Neoptera</taxon>
        <taxon>Endopterygota</taxon>
        <taxon>Coleoptera</taxon>
        <taxon>Polyphaga</taxon>
        <taxon>Cucujiformia</taxon>
        <taxon>Curculionidae</taxon>
        <taxon>Scolytinae</taxon>
        <taxon>Hypothenemus</taxon>
    </lineage>
</organism>
<keyword evidence="2" id="KW-1185">Reference proteome</keyword>